<organism evidence="1 4">
    <name type="scientific">Rhizobium azibense</name>
    <dbReference type="NCBI Taxonomy" id="1136135"/>
    <lineage>
        <taxon>Bacteria</taxon>
        <taxon>Pseudomonadati</taxon>
        <taxon>Pseudomonadota</taxon>
        <taxon>Alphaproteobacteria</taxon>
        <taxon>Hyphomicrobiales</taxon>
        <taxon>Rhizobiaceae</taxon>
        <taxon>Rhizobium/Agrobacterium group</taxon>
        <taxon>Rhizobium</taxon>
    </lineage>
</organism>
<name>A0A4R3R6T5_9HYPH</name>
<dbReference type="EMBL" id="SMBJ01000001">
    <property type="protein sequence ID" value="TCU30878.1"/>
    <property type="molecule type" value="Genomic_DNA"/>
</dbReference>
<comment type="caution">
    <text evidence="1">The sequence shown here is derived from an EMBL/GenBank/DDBJ whole genome shotgun (WGS) entry which is preliminary data.</text>
</comment>
<evidence type="ECO:0000313" key="1">
    <source>
        <dbReference type="EMBL" id="TCU30878.1"/>
    </source>
</evidence>
<dbReference type="Proteomes" id="UP000295547">
    <property type="component" value="Unassembled WGS sequence"/>
</dbReference>
<gene>
    <name evidence="2" type="ORF">EV129_101391</name>
    <name evidence="1" type="ORF">EV130_101453</name>
</gene>
<accession>A0A4R3R6T5</accession>
<evidence type="ECO:0000313" key="4">
    <source>
        <dbReference type="Proteomes" id="UP000295547"/>
    </source>
</evidence>
<reference evidence="3 4" key="1">
    <citation type="submission" date="2019-03" db="EMBL/GenBank/DDBJ databases">
        <title>Genomic Encyclopedia of Type Strains, Phase IV (KMG-V): Genome sequencing to study the core and pangenomes of soil and plant-associated prokaryotes.</title>
        <authorList>
            <person name="Whitman W."/>
        </authorList>
    </citation>
    <scope>NUCLEOTIDE SEQUENCE [LARGE SCALE GENOMIC DNA]</scope>
    <source>
        <strain evidence="1 4">Gr42</strain>
        <strain evidence="2 3">IE4868</strain>
    </source>
</reference>
<sequence>MRAIYGVGATKSFSMVNRDVYLLVRAKFGADIGALLRRSWGGRRQLMQPWAG</sequence>
<dbReference type="AlphaFoldDB" id="A0A4R3R6T5"/>
<dbReference type="Proteomes" id="UP000295507">
    <property type="component" value="Unassembled WGS sequence"/>
</dbReference>
<evidence type="ECO:0000313" key="3">
    <source>
        <dbReference type="Proteomes" id="UP000295507"/>
    </source>
</evidence>
<keyword evidence="4" id="KW-1185">Reference proteome</keyword>
<dbReference type="EMBL" id="SMBK01000001">
    <property type="protein sequence ID" value="TCU41104.1"/>
    <property type="molecule type" value="Genomic_DNA"/>
</dbReference>
<protein>
    <submittedName>
        <fullName evidence="1">Uncharacterized protein</fullName>
    </submittedName>
</protein>
<evidence type="ECO:0000313" key="2">
    <source>
        <dbReference type="EMBL" id="TCU41104.1"/>
    </source>
</evidence>
<proteinExistence type="predicted"/>